<dbReference type="SUPFAM" id="SSF82199">
    <property type="entry name" value="SET domain"/>
    <property type="match status" value="1"/>
</dbReference>
<dbReference type="SMART" id="SM00317">
    <property type="entry name" value="SET"/>
    <property type="match status" value="1"/>
</dbReference>
<keyword evidence="3" id="KW-0808">Transferase</keyword>
<accession>A0ABW3KB52</accession>
<keyword evidence="4" id="KW-1185">Reference proteome</keyword>
<evidence type="ECO:0000256" key="1">
    <source>
        <dbReference type="SAM" id="MobiDB-lite"/>
    </source>
</evidence>
<dbReference type="RefSeq" id="WP_377584932.1">
    <property type="nucleotide sequence ID" value="NZ_JBHTKA010000014.1"/>
</dbReference>
<evidence type="ECO:0000313" key="4">
    <source>
        <dbReference type="Proteomes" id="UP001597112"/>
    </source>
</evidence>
<dbReference type="PROSITE" id="PS50280">
    <property type="entry name" value="SET"/>
    <property type="match status" value="1"/>
</dbReference>
<dbReference type="Proteomes" id="UP001597112">
    <property type="component" value="Unassembled WGS sequence"/>
</dbReference>
<name>A0ABW3KB52_9BACT</name>
<protein>
    <submittedName>
        <fullName evidence="3">SET domain-containing protein</fullName>
        <ecNumber evidence="3">2.1.1.-</ecNumber>
    </submittedName>
</protein>
<gene>
    <name evidence="3" type="ORF">ACFQ21_26830</name>
</gene>
<comment type="caution">
    <text evidence="3">The sequence shown here is derived from an EMBL/GenBank/DDBJ whole genome shotgun (WGS) entry which is preliminary data.</text>
</comment>
<feature type="compositionally biased region" description="Basic and acidic residues" evidence="1">
    <location>
        <begin position="142"/>
        <end position="159"/>
    </location>
</feature>
<dbReference type="GO" id="GO:0032259">
    <property type="term" value="P:methylation"/>
    <property type="evidence" value="ECO:0007669"/>
    <property type="project" value="UniProtKB-KW"/>
</dbReference>
<feature type="compositionally biased region" description="Basic residues" evidence="1">
    <location>
        <begin position="160"/>
        <end position="174"/>
    </location>
</feature>
<sequence length="194" mass="21913">MALLEKQLYVKKSTIPNAGKGLFTKKFIPKGTRILEYKGVISSWKDVKDEDGRNGYIFYVKRSHVINALPTPKALARYANDANGLTRVPGLKNNCDYETEDVRAFIVSIKDIPAGSEILVDYGKDYWKVIRENIKLWAKEAKEKEQKEKAKTKKEEAKAKKNGKASKKNGKTSKHATQVNGRKVKKKTTKRVAA</sequence>
<dbReference type="Pfam" id="PF00856">
    <property type="entry name" value="SET"/>
    <property type="match status" value="1"/>
</dbReference>
<dbReference type="InterPro" id="IPR046341">
    <property type="entry name" value="SET_dom_sf"/>
</dbReference>
<keyword evidence="3" id="KW-0489">Methyltransferase</keyword>
<reference evidence="4" key="1">
    <citation type="journal article" date="2019" name="Int. J. Syst. Evol. Microbiol.">
        <title>The Global Catalogue of Microorganisms (GCM) 10K type strain sequencing project: providing services to taxonomists for standard genome sequencing and annotation.</title>
        <authorList>
            <consortium name="The Broad Institute Genomics Platform"/>
            <consortium name="The Broad Institute Genome Sequencing Center for Infectious Disease"/>
            <person name="Wu L."/>
            <person name="Ma J."/>
        </authorList>
    </citation>
    <scope>NUCLEOTIDE SEQUENCE [LARGE SCALE GENOMIC DNA]</scope>
    <source>
        <strain evidence="4">CCUG 58938</strain>
    </source>
</reference>
<feature type="domain" description="SET" evidence="2">
    <location>
        <begin position="6"/>
        <end position="123"/>
    </location>
</feature>
<evidence type="ECO:0000259" key="2">
    <source>
        <dbReference type="PROSITE" id="PS50280"/>
    </source>
</evidence>
<dbReference type="EC" id="2.1.1.-" evidence="3"/>
<evidence type="ECO:0000313" key="3">
    <source>
        <dbReference type="EMBL" id="MFD1002969.1"/>
    </source>
</evidence>
<dbReference type="GO" id="GO:0008168">
    <property type="term" value="F:methyltransferase activity"/>
    <property type="evidence" value="ECO:0007669"/>
    <property type="project" value="UniProtKB-KW"/>
</dbReference>
<proteinExistence type="predicted"/>
<feature type="region of interest" description="Disordered" evidence="1">
    <location>
        <begin position="142"/>
        <end position="194"/>
    </location>
</feature>
<feature type="compositionally biased region" description="Basic residues" evidence="1">
    <location>
        <begin position="182"/>
        <end position="194"/>
    </location>
</feature>
<dbReference type="InterPro" id="IPR001214">
    <property type="entry name" value="SET_dom"/>
</dbReference>
<dbReference type="EMBL" id="JBHTKA010000014">
    <property type="protein sequence ID" value="MFD1002969.1"/>
    <property type="molecule type" value="Genomic_DNA"/>
</dbReference>
<dbReference type="Gene3D" id="2.170.270.10">
    <property type="entry name" value="SET domain"/>
    <property type="match status" value="1"/>
</dbReference>
<organism evidence="3 4">
    <name type="scientific">Ohtaekwangia kribbensis</name>
    <dbReference type="NCBI Taxonomy" id="688913"/>
    <lineage>
        <taxon>Bacteria</taxon>
        <taxon>Pseudomonadati</taxon>
        <taxon>Bacteroidota</taxon>
        <taxon>Cytophagia</taxon>
        <taxon>Cytophagales</taxon>
        <taxon>Fulvivirgaceae</taxon>
        <taxon>Ohtaekwangia</taxon>
    </lineage>
</organism>